<proteinExistence type="predicted"/>
<keyword evidence="3" id="KW-1185">Reference proteome</keyword>
<accession>A0ABQ1JTY7</accession>
<protein>
    <recommendedName>
        <fullName evidence="1">TniQ domain-containing protein</fullName>
    </recommendedName>
</protein>
<dbReference type="EMBL" id="BMII01000052">
    <property type="protein sequence ID" value="GGB75489.1"/>
    <property type="molecule type" value="Genomic_DNA"/>
</dbReference>
<name>A0ABQ1JTY7_9GAMM</name>
<comment type="caution">
    <text evidence="2">The sequence shown here is derived from an EMBL/GenBank/DDBJ whole genome shotgun (WGS) entry which is preliminary data.</text>
</comment>
<gene>
    <name evidence="2" type="ORF">GCM10011607_39750</name>
</gene>
<evidence type="ECO:0000313" key="2">
    <source>
        <dbReference type="EMBL" id="GGB75489.1"/>
    </source>
</evidence>
<reference evidence="3" key="1">
    <citation type="journal article" date="2019" name="Int. J. Syst. Evol. Microbiol.">
        <title>The Global Catalogue of Microorganisms (GCM) 10K type strain sequencing project: providing services to taxonomists for standard genome sequencing and annotation.</title>
        <authorList>
            <consortium name="The Broad Institute Genomics Platform"/>
            <consortium name="The Broad Institute Genome Sequencing Center for Infectious Disease"/>
            <person name="Wu L."/>
            <person name="Ma J."/>
        </authorList>
    </citation>
    <scope>NUCLEOTIDE SEQUENCE [LARGE SCALE GENOMIC DNA]</scope>
    <source>
        <strain evidence="3">CGMCC 1.15339</strain>
    </source>
</reference>
<sequence length="296" mass="34539">MIRVGLLPDEHVYSAFVRERMLCGQMHINTRRFFEINGIAYHQMHSQLPLNTDLMGIIRRMGLSPEQVLHTQLEHTTVSLWLLSTPLCGAQYTMPNNMAHAGINLDKRWRFCPQCVAADKALYGVSYWHSAHHLCGAKICPIHDQILHTHDELRILPFTLPHHWSDIAEAMTLQLWDVAWQPFIYRVAQTIKADPLWPNRVKAQIRRYLNCESELPLQQKERKRFDQLARQMTADLGQEYMAELFSSSRPDRSLKTNILWATLSGQVGSAKIRHPLFWLTIIFWLRNELSECQHLI</sequence>
<dbReference type="Proteomes" id="UP000617555">
    <property type="component" value="Unassembled WGS sequence"/>
</dbReference>
<dbReference type="InterPro" id="IPR009492">
    <property type="entry name" value="TniQ"/>
</dbReference>
<evidence type="ECO:0000313" key="3">
    <source>
        <dbReference type="Proteomes" id="UP000617555"/>
    </source>
</evidence>
<evidence type="ECO:0000259" key="1">
    <source>
        <dbReference type="Pfam" id="PF06527"/>
    </source>
</evidence>
<organism evidence="2 3">
    <name type="scientific">Shewanella inventionis</name>
    <dbReference type="NCBI Taxonomy" id="1738770"/>
    <lineage>
        <taxon>Bacteria</taxon>
        <taxon>Pseudomonadati</taxon>
        <taxon>Pseudomonadota</taxon>
        <taxon>Gammaproteobacteria</taxon>
        <taxon>Alteromonadales</taxon>
        <taxon>Shewanellaceae</taxon>
        <taxon>Shewanella</taxon>
    </lineage>
</organism>
<dbReference type="RefSeq" id="WP_188741033.1">
    <property type="nucleotide sequence ID" value="NZ_BMII01000052.1"/>
</dbReference>
<feature type="domain" description="TniQ" evidence="1">
    <location>
        <begin position="2"/>
        <end position="145"/>
    </location>
</feature>
<dbReference type="Pfam" id="PF06527">
    <property type="entry name" value="TniQ"/>
    <property type="match status" value="1"/>
</dbReference>